<dbReference type="InterPro" id="IPR027417">
    <property type="entry name" value="P-loop_NTPase"/>
</dbReference>
<reference evidence="2 3" key="1">
    <citation type="submission" date="2017-08" db="EMBL/GenBank/DDBJ databases">
        <title>Fine stratification of microbial communities through a metagenomic profile of the photic zone.</title>
        <authorList>
            <person name="Haro-Moreno J.M."/>
            <person name="Lopez-Perez M."/>
            <person name="De La Torre J."/>
            <person name="Picazo A."/>
            <person name="Camacho A."/>
            <person name="Rodriguez-Valera F."/>
        </authorList>
    </citation>
    <scope>NUCLEOTIDE SEQUENCE [LARGE SCALE GENOMIC DNA]</scope>
    <source>
        <strain evidence="2">MED-G28</strain>
    </source>
</reference>
<dbReference type="SUPFAM" id="SSF52540">
    <property type="entry name" value="P-loop containing nucleoside triphosphate hydrolases"/>
    <property type="match status" value="1"/>
</dbReference>
<gene>
    <name evidence="2" type="ORF">CNF02_03140</name>
</gene>
<evidence type="ECO:0000313" key="2">
    <source>
        <dbReference type="EMBL" id="PDH35038.1"/>
    </source>
</evidence>
<feature type="domain" description="KAP NTPase" evidence="1">
    <location>
        <begin position="29"/>
        <end position="89"/>
    </location>
</feature>
<dbReference type="EMBL" id="NTJZ01000002">
    <property type="protein sequence ID" value="PDH35038.1"/>
    <property type="molecule type" value="Genomic_DNA"/>
</dbReference>
<accession>A0A2A5WFJ9</accession>
<dbReference type="InterPro" id="IPR011646">
    <property type="entry name" value="KAP_P-loop"/>
</dbReference>
<organism evidence="2 3">
    <name type="scientific">OM182 bacterium MED-G28</name>
    <dbReference type="NCBI Taxonomy" id="1986256"/>
    <lineage>
        <taxon>Bacteria</taxon>
        <taxon>Pseudomonadati</taxon>
        <taxon>Pseudomonadota</taxon>
        <taxon>Gammaproteobacteria</taxon>
        <taxon>OMG group</taxon>
        <taxon>OM182 clade</taxon>
    </lineage>
</organism>
<dbReference type="Pfam" id="PF07693">
    <property type="entry name" value="KAP_NTPase"/>
    <property type="match status" value="1"/>
</dbReference>
<protein>
    <recommendedName>
        <fullName evidence="1">KAP NTPase domain-containing protein</fullName>
    </recommendedName>
</protein>
<evidence type="ECO:0000259" key="1">
    <source>
        <dbReference type="Pfam" id="PF07693"/>
    </source>
</evidence>
<evidence type="ECO:0000313" key="3">
    <source>
        <dbReference type="Proteomes" id="UP000219329"/>
    </source>
</evidence>
<dbReference type="AlphaFoldDB" id="A0A2A5WFJ9"/>
<sequence length="296" mass="34201">MYSQLIQDFIEQESLPESYGRDALKYFVPLAKKIAKLILKSKRPLLLGINGAQGTGKTTLTKLLVRLLEAREFNMTSFSIDDFYFTKKERQELAKKEHPMLITRGVPGTHDIALLLEKLNSLYAQQPGQSVCLPRFNKALDDRYSESNWKRINGRVDAIILEGWCVAAPVQDPAQLKDPINIFEAQEDSDRNWREFVNSQLAGRYQSVFNQIQFLIMLKAPSYEQVFEWRKLQEEKLRKISSLDASALMNEEQLERFIQHYERLTRHSLKFLPEKSDVLLELDTNHHVASAKGLGD</sequence>
<dbReference type="Gene3D" id="3.40.50.300">
    <property type="entry name" value="P-loop containing nucleotide triphosphate hydrolases"/>
    <property type="match status" value="1"/>
</dbReference>
<name>A0A2A5WFJ9_9GAMM</name>
<comment type="caution">
    <text evidence="2">The sequence shown here is derived from an EMBL/GenBank/DDBJ whole genome shotgun (WGS) entry which is preliminary data.</text>
</comment>
<dbReference type="Proteomes" id="UP000219329">
    <property type="component" value="Unassembled WGS sequence"/>
</dbReference>
<proteinExistence type="predicted"/>